<dbReference type="Pfam" id="PF02214">
    <property type="entry name" value="BTB_2"/>
    <property type="match status" value="1"/>
</dbReference>
<comment type="caution">
    <text evidence="3">The sequence shown here is derived from an EMBL/GenBank/DDBJ whole genome shotgun (WGS) entry which is preliminary data.</text>
</comment>
<dbReference type="PANTHER" id="PTHR11145:SF8">
    <property type="entry name" value="RE57120P"/>
    <property type="match status" value="1"/>
</dbReference>
<feature type="region of interest" description="Disordered" evidence="1">
    <location>
        <begin position="1"/>
        <end position="28"/>
    </location>
</feature>
<dbReference type="PROSITE" id="PS50097">
    <property type="entry name" value="BTB"/>
    <property type="match status" value="1"/>
</dbReference>
<dbReference type="InterPro" id="IPR011333">
    <property type="entry name" value="SKP1/BTB/POZ_sf"/>
</dbReference>
<dbReference type="InterPro" id="IPR003131">
    <property type="entry name" value="T1-type_BTB"/>
</dbReference>
<dbReference type="InterPro" id="IPR000210">
    <property type="entry name" value="BTB/POZ_dom"/>
</dbReference>
<dbReference type="Gene3D" id="3.30.710.10">
    <property type="entry name" value="Potassium Channel Kv1.1, Chain A"/>
    <property type="match status" value="1"/>
</dbReference>
<dbReference type="SUPFAM" id="SSF54695">
    <property type="entry name" value="POZ domain"/>
    <property type="match status" value="1"/>
</dbReference>
<dbReference type="EMBL" id="JAULSV010000006">
    <property type="protein sequence ID" value="KAK0640662.1"/>
    <property type="molecule type" value="Genomic_DNA"/>
</dbReference>
<evidence type="ECO:0000313" key="4">
    <source>
        <dbReference type="Proteomes" id="UP001174936"/>
    </source>
</evidence>
<dbReference type="GO" id="GO:0051260">
    <property type="term" value="P:protein homooligomerization"/>
    <property type="evidence" value="ECO:0007669"/>
    <property type="project" value="InterPro"/>
</dbReference>
<feature type="domain" description="BTB" evidence="2">
    <location>
        <begin position="25"/>
        <end position="93"/>
    </location>
</feature>
<protein>
    <recommendedName>
        <fullName evidence="2">BTB domain-containing protein</fullName>
    </recommendedName>
</protein>
<evidence type="ECO:0000256" key="1">
    <source>
        <dbReference type="SAM" id="MobiDB-lite"/>
    </source>
</evidence>
<accession>A0AA39XWI0</accession>
<dbReference type="AlphaFoldDB" id="A0AA39XWI0"/>
<dbReference type="SMART" id="SM00225">
    <property type="entry name" value="BTB"/>
    <property type="match status" value="1"/>
</dbReference>
<gene>
    <name evidence="3" type="ORF">B0T16DRAFT_460825</name>
</gene>
<name>A0AA39XWI0_9PEZI</name>
<dbReference type="Proteomes" id="UP001174936">
    <property type="component" value="Unassembled WGS sequence"/>
</dbReference>
<organism evidence="3 4">
    <name type="scientific">Cercophora newfieldiana</name>
    <dbReference type="NCBI Taxonomy" id="92897"/>
    <lineage>
        <taxon>Eukaryota</taxon>
        <taxon>Fungi</taxon>
        <taxon>Dikarya</taxon>
        <taxon>Ascomycota</taxon>
        <taxon>Pezizomycotina</taxon>
        <taxon>Sordariomycetes</taxon>
        <taxon>Sordariomycetidae</taxon>
        <taxon>Sordariales</taxon>
        <taxon>Lasiosphaeriaceae</taxon>
        <taxon>Cercophora</taxon>
    </lineage>
</organism>
<evidence type="ECO:0000259" key="2">
    <source>
        <dbReference type="PROSITE" id="PS50097"/>
    </source>
</evidence>
<dbReference type="PANTHER" id="PTHR11145">
    <property type="entry name" value="BTB/POZ DOMAIN-CONTAINING ADAPTER FOR CUL3-MEDIATED RHOA DEGRADATION PROTEIN FAMILY MEMBER"/>
    <property type="match status" value="1"/>
</dbReference>
<dbReference type="InterPro" id="IPR045068">
    <property type="entry name" value="BACURD1-3"/>
</dbReference>
<keyword evidence="4" id="KW-1185">Reference proteome</keyword>
<proteinExistence type="predicted"/>
<sequence>MNITRVPVHGGLPGYTERPHLQPPEPITLDVSGQRFTTTIPTLTARSEYFQTFFQGNWKSALQPDGTLFIDSDPETFQHILKYLRRGVFPLSYDQSKGHNYELYGHILADAQHFQIPKLERWIDSRLYVNCVTSYTVWSPHYKDDAKRDGPQTTSTWFSDVVDTQLVREQVETKRTAVCMHEAENRLAKLACPKKFCSPGAGFQDESETYRWAEVGKRNIFHHGWSSDTGKDFVKYWETRGERSPAVPEKF</sequence>
<reference evidence="3" key="1">
    <citation type="submission" date="2023-06" db="EMBL/GenBank/DDBJ databases">
        <title>Genome-scale phylogeny and comparative genomics of the fungal order Sordariales.</title>
        <authorList>
            <consortium name="Lawrence Berkeley National Laboratory"/>
            <person name="Hensen N."/>
            <person name="Bonometti L."/>
            <person name="Westerberg I."/>
            <person name="Brannstrom I.O."/>
            <person name="Guillou S."/>
            <person name="Cros-Aarteil S."/>
            <person name="Calhoun S."/>
            <person name="Haridas S."/>
            <person name="Kuo A."/>
            <person name="Mondo S."/>
            <person name="Pangilinan J."/>
            <person name="Riley R."/>
            <person name="Labutti K."/>
            <person name="Andreopoulos B."/>
            <person name="Lipzen A."/>
            <person name="Chen C."/>
            <person name="Yanf M."/>
            <person name="Daum C."/>
            <person name="Ng V."/>
            <person name="Clum A."/>
            <person name="Steindorff A."/>
            <person name="Ohm R."/>
            <person name="Martin F."/>
            <person name="Silar P."/>
            <person name="Natvig D."/>
            <person name="Lalanne C."/>
            <person name="Gautier V."/>
            <person name="Ament-Velasquez S.L."/>
            <person name="Kruys A."/>
            <person name="Hutchinson M.I."/>
            <person name="Powell A.J."/>
            <person name="Barry K."/>
            <person name="Miller A.N."/>
            <person name="Grigoriev I.V."/>
            <person name="Debuchy R."/>
            <person name="Gladieux P."/>
            <person name="Thoren M.H."/>
            <person name="Johannesson H."/>
        </authorList>
    </citation>
    <scope>NUCLEOTIDE SEQUENCE</scope>
    <source>
        <strain evidence="3">SMH2532-1</strain>
    </source>
</reference>
<evidence type="ECO:0000313" key="3">
    <source>
        <dbReference type="EMBL" id="KAK0640662.1"/>
    </source>
</evidence>